<evidence type="ECO:0008006" key="4">
    <source>
        <dbReference type="Google" id="ProtNLM"/>
    </source>
</evidence>
<feature type="transmembrane region" description="Helical" evidence="1">
    <location>
        <begin position="243"/>
        <end position="264"/>
    </location>
</feature>
<feature type="transmembrane region" description="Helical" evidence="1">
    <location>
        <begin position="175"/>
        <end position="201"/>
    </location>
</feature>
<feature type="transmembrane region" description="Helical" evidence="1">
    <location>
        <begin position="329"/>
        <end position="348"/>
    </location>
</feature>
<protein>
    <recommendedName>
        <fullName evidence="4">AcrB/AcrD/AcrF family protein</fullName>
    </recommendedName>
</protein>
<dbReference type="Proteomes" id="UP000078263">
    <property type="component" value="Chromosome"/>
</dbReference>
<feature type="transmembrane region" description="Helical" evidence="1">
    <location>
        <begin position="213"/>
        <end position="231"/>
    </location>
</feature>
<keyword evidence="1" id="KW-1133">Transmembrane helix</keyword>
<dbReference type="AlphaFoldDB" id="A0A192D8N6"/>
<feature type="transmembrane region" description="Helical" evidence="1">
    <location>
        <begin position="271"/>
        <end position="292"/>
    </location>
</feature>
<feature type="transmembrane region" description="Helical" evidence="1">
    <location>
        <begin position="411"/>
        <end position="432"/>
    </location>
</feature>
<keyword evidence="1" id="KW-0472">Membrane</keyword>
<accession>A0A192D8N6</accession>
<gene>
    <name evidence="2" type="ORF">A9D12_08820</name>
</gene>
<evidence type="ECO:0000256" key="1">
    <source>
        <dbReference type="SAM" id="Phobius"/>
    </source>
</evidence>
<proteinExistence type="predicted"/>
<organism evidence="2 3">
    <name type="scientific">Erythrobacter neustonensis</name>
    <dbReference type="NCBI Taxonomy" id="1112"/>
    <lineage>
        <taxon>Bacteria</taxon>
        <taxon>Pseudomonadati</taxon>
        <taxon>Pseudomonadota</taxon>
        <taxon>Alphaproteobacteria</taxon>
        <taxon>Sphingomonadales</taxon>
        <taxon>Erythrobacteraceae</taxon>
        <taxon>Erythrobacter/Porphyrobacter group</taxon>
        <taxon>Erythrobacter</taxon>
    </lineage>
</organism>
<name>A0A192D8N6_9SPHN</name>
<feature type="transmembrane region" description="Helical" evidence="1">
    <location>
        <begin position="121"/>
        <end position="140"/>
    </location>
</feature>
<evidence type="ECO:0000313" key="2">
    <source>
        <dbReference type="EMBL" id="ANK14227.1"/>
    </source>
</evidence>
<dbReference type="KEGG" id="pns:A9D12_08820"/>
<dbReference type="STRING" id="1112.A9D12_08820"/>
<keyword evidence="3" id="KW-1185">Reference proteome</keyword>
<keyword evidence="1" id="KW-0812">Transmembrane</keyword>
<dbReference type="EMBL" id="CP016033">
    <property type="protein sequence ID" value="ANK14227.1"/>
    <property type="molecule type" value="Genomic_DNA"/>
</dbReference>
<feature type="transmembrane region" description="Helical" evidence="1">
    <location>
        <begin position="357"/>
        <end position="374"/>
    </location>
</feature>
<reference evidence="2 3" key="1">
    <citation type="submission" date="2016-05" db="EMBL/GenBank/DDBJ databases">
        <title>Compelete Genome Sequence of Bacteriochlorophyll-Synthesizing Bacterium Porphyrobacter neustonensis DSM 9434.</title>
        <authorList>
            <person name="Shi X.-L."/>
            <person name="Wu Y.-H."/>
            <person name="Cheng H."/>
            <person name="Xu L."/>
            <person name="Zhang X.-Q."/>
            <person name="Wang C.-S."/>
            <person name="Xu X.-W."/>
        </authorList>
    </citation>
    <scope>NUCLEOTIDE SEQUENCE [LARGE SCALE GENOMIC DNA]</scope>
    <source>
        <strain evidence="2 3">DSM 9434</strain>
    </source>
</reference>
<feature type="transmembrane region" description="Helical" evidence="1">
    <location>
        <begin position="92"/>
        <end position="115"/>
    </location>
</feature>
<sequence>MPAITLIWALVAVLLAALSPGLTQRSFPDVDDALRLVQVRDLLAGQGWYDLHQYRLTPPEGTLMHWSRLVDLPLAAAIALLSLAMPVGDAEFLAAVAVPLLLLLGTMLFVGDLVWHRLGRLPAVLTLLAFVLVPVLPGQFQPMRIDHHAWQVLSVAAALWAIFRKDPQRGGAIAGLAMAAGLMISLETIVMAAGFAAVLTLRWLLDPAQRMWLVRYVQALATGLVVLFALTRGLPDLAAHCDAISPPHLALFALVAIGASLLAVPAHLHPAVLIGGLGASALCGIVVIASTAPACLAPPFAGLDPVVQKYWYVLIAEGQPLWRQPPGEALPAALQCLVAVAVAAWAALRGAVQHRVFWRDLAVVMAVAALAGFATQRSLAFAGLVAAIPLGWLAAQLIARWQATPRIGPKLGVAAVLFAAFLPGALVGPLLGAAGVQDAGASAAPATTTQCALPANLRRLDALGSATIFTTLDFAPLVLAYSHHGVVASSHHRAERAMRDVIVAFTREPETARAIVAARGAQFVAICPSVGDAKVYRTVGGTRSLAAQLAAGTPPAWLERVDVGAAGGLMVWKVVPAR</sequence>
<evidence type="ECO:0000313" key="3">
    <source>
        <dbReference type="Proteomes" id="UP000078263"/>
    </source>
</evidence>
<feature type="transmembrane region" description="Helical" evidence="1">
    <location>
        <begin position="380"/>
        <end position="399"/>
    </location>
</feature>